<evidence type="ECO:0000313" key="2">
    <source>
        <dbReference type="Proteomes" id="UP000466906"/>
    </source>
</evidence>
<sequence>MRALPQRADIDVACSIENAHRQQIAQIRPISNRHYVLLSQHEMALGFFTRGSGSGVRGNIDVSDASHRPVGRLCRTNNYWQRIRSSAIDITLDTGQQIVGQTRVSVSPRARFAPINEPIVDTSGGVVATVQRQWRYVDTSVTFYDYTLQCSRPTNHPQLLLATVFAHYLYDRLVVGGPFGTNTNFA</sequence>
<name>A0A6N4V1Z7_9MYCO</name>
<dbReference type="RefSeq" id="WP_235683150.1">
    <property type="nucleotide sequence ID" value="NZ_AP022566.1"/>
</dbReference>
<proteinExistence type="predicted"/>
<geneLocation type="plasmid" evidence="1 2">
    <name>pJCM12272</name>
</geneLocation>
<dbReference type="KEGG" id="malv:MALV_57130"/>
<dbReference type="AlphaFoldDB" id="A0A6N4V1Z7"/>
<protein>
    <submittedName>
        <fullName evidence="1">Uncharacterized protein</fullName>
    </submittedName>
</protein>
<organism evidence="1 2">
    <name type="scientific">Mycolicibacterium alvei</name>
    <dbReference type="NCBI Taxonomy" id="67081"/>
    <lineage>
        <taxon>Bacteria</taxon>
        <taxon>Bacillati</taxon>
        <taxon>Actinomycetota</taxon>
        <taxon>Actinomycetes</taxon>
        <taxon>Mycobacteriales</taxon>
        <taxon>Mycobacteriaceae</taxon>
        <taxon>Mycolicibacterium</taxon>
    </lineage>
</organism>
<dbReference type="Proteomes" id="UP000466906">
    <property type="component" value="Plasmid pJCM12272"/>
</dbReference>
<dbReference type="EMBL" id="AP022566">
    <property type="protein sequence ID" value="BBX30588.1"/>
    <property type="molecule type" value="Genomic_DNA"/>
</dbReference>
<accession>A0A6N4V1Z7</accession>
<keyword evidence="1" id="KW-0614">Plasmid</keyword>
<reference evidence="1 2" key="1">
    <citation type="journal article" date="2019" name="Emerg. Microbes Infect.">
        <title>Comprehensive subspecies identification of 175 nontuberculous mycobacteria species based on 7547 genomic profiles.</title>
        <authorList>
            <person name="Matsumoto Y."/>
            <person name="Kinjo T."/>
            <person name="Motooka D."/>
            <person name="Nabeya D."/>
            <person name="Jung N."/>
            <person name="Uechi K."/>
            <person name="Horii T."/>
            <person name="Iida T."/>
            <person name="Fujita J."/>
            <person name="Nakamura S."/>
        </authorList>
    </citation>
    <scope>NUCLEOTIDE SEQUENCE [LARGE SCALE GENOMIC DNA]</scope>
    <source>
        <strain evidence="1 2">JCM 12272</strain>
        <plasmid evidence="1">pJCM12272</plasmid>
    </source>
</reference>
<gene>
    <name evidence="1" type="ORF">MALV_57130</name>
</gene>
<evidence type="ECO:0000313" key="1">
    <source>
        <dbReference type="EMBL" id="BBX30588.1"/>
    </source>
</evidence>
<keyword evidence="2" id="KW-1185">Reference proteome</keyword>